<dbReference type="PANTHER" id="PTHR33308:SF9">
    <property type="entry name" value="PEPTIDOGLYCAN HYDROLASE FLGJ"/>
    <property type="match status" value="1"/>
</dbReference>
<keyword evidence="5" id="KW-1185">Reference proteome</keyword>
<dbReference type="InterPro" id="IPR051056">
    <property type="entry name" value="Glycosyl_Hydrolase_73"/>
</dbReference>
<dbReference type="EMBL" id="AFVZ01000001">
    <property type="protein sequence ID" value="EHN59285.1"/>
    <property type="molecule type" value="Genomic_DNA"/>
</dbReference>
<dbReference type="STRING" id="336988.NT96_07400"/>
<dbReference type="GO" id="GO:0004040">
    <property type="term" value="F:amidase activity"/>
    <property type="evidence" value="ECO:0007669"/>
    <property type="project" value="InterPro"/>
</dbReference>
<dbReference type="SMART" id="SM00047">
    <property type="entry name" value="LYZ2"/>
    <property type="match status" value="1"/>
</dbReference>
<organism evidence="4 5">
    <name type="scientific">Oenococcus kitaharae DSM 17330</name>
    <dbReference type="NCBI Taxonomy" id="1045004"/>
    <lineage>
        <taxon>Bacteria</taxon>
        <taxon>Bacillati</taxon>
        <taxon>Bacillota</taxon>
        <taxon>Bacilli</taxon>
        <taxon>Lactobacillales</taxon>
        <taxon>Lactobacillaceae</taxon>
        <taxon>Oenococcus</taxon>
    </lineage>
</organism>
<evidence type="ECO:0000256" key="1">
    <source>
        <dbReference type="ARBA" id="ARBA00010266"/>
    </source>
</evidence>
<comment type="similarity">
    <text evidence="1">Belongs to the glycosyl hydrolase 73 family.</text>
</comment>
<dbReference type="Pfam" id="PF01832">
    <property type="entry name" value="Glucosaminidase"/>
    <property type="match status" value="1"/>
</dbReference>
<evidence type="ECO:0000259" key="3">
    <source>
        <dbReference type="SMART" id="SM00047"/>
    </source>
</evidence>
<dbReference type="InterPro" id="IPR002901">
    <property type="entry name" value="MGlyc_endo_b_GlcNAc-like_dom"/>
</dbReference>
<evidence type="ECO:0000313" key="5">
    <source>
        <dbReference type="Proteomes" id="UP000004959"/>
    </source>
</evidence>
<comment type="caution">
    <text evidence="4">The sequence shown here is derived from an EMBL/GenBank/DDBJ whole genome shotgun (WGS) entry which is preliminary data.</text>
</comment>
<dbReference type="InterPro" id="IPR003770">
    <property type="entry name" value="MLTG-like"/>
</dbReference>
<evidence type="ECO:0000313" key="4">
    <source>
        <dbReference type="EMBL" id="EHN59285.1"/>
    </source>
</evidence>
<reference evidence="4 5" key="1">
    <citation type="journal article" date="2012" name="PLoS ONE">
        <title>Functional divergence in the genus oenococcus as predicted by genome sequencing of the newly-described species, Oenococcus kitaharae.</title>
        <authorList>
            <person name="Borneman A.R."/>
            <person name="McCarthy J.M."/>
            <person name="Chambers P.J."/>
            <person name="Bartowsky E.J."/>
        </authorList>
    </citation>
    <scope>NUCLEOTIDE SEQUENCE [LARGE SCALE GENOMIC DNA]</scope>
    <source>
        <strain evidence="5">DSM17330</strain>
    </source>
</reference>
<keyword evidence="2" id="KW-0378">Hydrolase</keyword>
<dbReference type="Gene3D" id="4.10.80.30">
    <property type="entry name" value="DNA polymerase, domain 6"/>
    <property type="match status" value="1"/>
</dbReference>
<dbReference type="PANTHER" id="PTHR33308">
    <property type="entry name" value="PEPTIDOGLYCAN HYDROLASE FLGJ"/>
    <property type="match status" value="1"/>
</dbReference>
<accession>G9WJT6</accession>
<dbReference type="Gene3D" id="1.10.530.10">
    <property type="match status" value="1"/>
</dbReference>
<dbReference type="Proteomes" id="UP000004959">
    <property type="component" value="Chromosome"/>
</dbReference>
<dbReference type="HOGENOM" id="CLU_013771_0_0_9"/>
<dbReference type="AlphaFoldDB" id="G9WJT6"/>
<protein>
    <submittedName>
        <fullName evidence="4">YceG-like protein</fullName>
    </submittedName>
</protein>
<feature type="domain" description="Mannosyl-glycoprotein endo-beta-N-acetylglucosamidase-like" evidence="3">
    <location>
        <begin position="102"/>
        <end position="263"/>
    </location>
</feature>
<gene>
    <name evidence="4" type="ORF">OKIT_1187</name>
</gene>
<sequence>MIFFLITLVLIIIFGSYVYNRIQASQLREAYSAINPSDRSYQLVRIRQGSTVQDIAQGLKKAGLIRTELDFSRYALTRGGNGLQAGDYYLQRSQSMSQIYARLLEGPNTEVYRKLFIKKRAPYARQLQGQYRVLASINLAQTILESQWGTSTLASKYNNYYGIKAQGNQRSVEMSTREYLNGKWVTEKDRFAVYANWQAGMLAHAQFIRNGTNLNAGQFKDVLASGNYRDAAAALVKDGYATDPDYAQKIVAIIENYKLNQYD</sequence>
<dbReference type="eggNOG" id="COG1559">
    <property type="taxonomic scope" value="Bacteria"/>
</dbReference>
<dbReference type="Pfam" id="PF02618">
    <property type="entry name" value="YceG"/>
    <property type="match status" value="1"/>
</dbReference>
<name>G9WJT6_9LACO</name>
<proteinExistence type="inferred from homology"/>
<evidence type="ECO:0000256" key="2">
    <source>
        <dbReference type="ARBA" id="ARBA00022801"/>
    </source>
</evidence>
<dbReference type="eggNOG" id="COG1705">
    <property type="taxonomic scope" value="Bacteria"/>
</dbReference>
<dbReference type="PATRIC" id="fig|1045004.4.peg.1184"/>
<dbReference type="Gene3D" id="3.30.1490.480">
    <property type="entry name" value="Endolytic murein transglycosylase"/>
    <property type="match status" value="1"/>
</dbReference>